<dbReference type="AlphaFoldDB" id="G2ZJ64"/>
<dbReference type="EMBL" id="FR854060">
    <property type="protein sequence ID" value="CCA79077.1"/>
    <property type="molecule type" value="Genomic_DNA"/>
</dbReference>
<protein>
    <submittedName>
        <fullName evidence="1">Uncharacterized protein</fullName>
    </submittedName>
</protein>
<reference evidence="1" key="2">
    <citation type="submission" date="2011-04" db="EMBL/GenBank/DDBJ databases">
        <authorList>
            <person name="Genoscope - CEA"/>
        </authorList>
    </citation>
    <scope>NUCLEOTIDE SEQUENCE</scope>
    <source>
        <strain evidence="1">R229</strain>
    </source>
</reference>
<organism evidence="1">
    <name type="scientific">blood disease bacterium R229</name>
    <dbReference type="NCBI Taxonomy" id="741978"/>
    <lineage>
        <taxon>Bacteria</taxon>
        <taxon>Pseudomonadati</taxon>
        <taxon>Pseudomonadota</taxon>
        <taxon>Betaproteobacteria</taxon>
        <taxon>Burkholderiales</taxon>
        <taxon>Burkholderiaceae</taxon>
        <taxon>Ralstonia</taxon>
        <taxon>Ralstonia solanacearum species complex</taxon>
    </lineage>
</organism>
<sequence>MLVGNALTRVSLRLFIEVECKCVEAQRADNERCVERDAFQVGQSLHVTSETNWRRE</sequence>
<name>G2ZJ64_9RALS</name>
<accession>G2ZJ64</accession>
<reference evidence="1" key="1">
    <citation type="journal article" date="2011" name="PLoS ONE">
        <title>Ralstonia syzygii, the Blood Disease Bacterium and some Asian R. solanacearum strains form a single genomic species despite divergent lifestyles.</title>
        <authorList>
            <person name="Remenant B."/>
            <person name="de Cambiaire J.C."/>
            <person name="Cellier G."/>
            <person name="Jacobs J.M."/>
            <person name="Mangenot S."/>
            <person name="Barbe V."/>
            <person name="Lajus A."/>
            <person name="Vallenet D."/>
            <person name="Medigue C."/>
            <person name="Fegan M."/>
            <person name="Allen C."/>
            <person name="Prior P."/>
        </authorList>
    </citation>
    <scope>NUCLEOTIDE SEQUENCE</scope>
    <source>
        <strain evidence="1">R229</strain>
    </source>
</reference>
<proteinExistence type="predicted"/>
<gene>
    <name evidence="1" type="ORF">BDB_40030</name>
</gene>
<evidence type="ECO:0000313" key="1">
    <source>
        <dbReference type="EMBL" id="CCA79077.1"/>
    </source>
</evidence>